<keyword evidence="1 4" id="KW-0812">Transmembrane</keyword>
<dbReference type="Gene3D" id="1.20.1250.20">
    <property type="entry name" value="MFS general substrate transporter like domains"/>
    <property type="match status" value="2"/>
</dbReference>
<protein>
    <submittedName>
        <fullName evidence="6">MFS transporter</fullName>
    </submittedName>
</protein>
<organism evidence="6 7">
    <name type="scientific">Lichenicoccus roseus</name>
    <dbReference type="NCBI Taxonomy" id="2683649"/>
    <lineage>
        <taxon>Bacteria</taxon>
        <taxon>Pseudomonadati</taxon>
        <taxon>Pseudomonadota</taxon>
        <taxon>Alphaproteobacteria</taxon>
        <taxon>Acetobacterales</taxon>
        <taxon>Acetobacteraceae</taxon>
        <taxon>Lichenicoccus</taxon>
    </lineage>
</organism>
<keyword evidence="2 4" id="KW-1133">Transmembrane helix</keyword>
<dbReference type="PROSITE" id="PS50850">
    <property type="entry name" value="MFS"/>
    <property type="match status" value="1"/>
</dbReference>
<feature type="transmembrane region" description="Helical" evidence="4">
    <location>
        <begin position="230"/>
        <end position="253"/>
    </location>
</feature>
<dbReference type="InterPro" id="IPR020846">
    <property type="entry name" value="MFS_dom"/>
</dbReference>
<dbReference type="AlphaFoldDB" id="A0A5R9J663"/>
<reference evidence="6 7" key="1">
    <citation type="submission" date="2019-05" db="EMBL/GenBank/DDBJ databases">
        <authorList>
            <person name="Pankratov T."/>
            <person name="Grouzdev D."/>
        </authorList>
    </citation>
    <scope>NUCLEOTIDE SEQUENCE [LARGE SCALE GENOMIC DNA]</scope>
    <source>
        <strain evidence="6 7">KEBCLARHB70R</strain>
    </source>
</reference>
<feature type="transmembrane region" description="Helical" evidence="4">
    <location>
        <begin position="265"/>
        <end position="285"/>
    </location>
</feature>
<feature type="domain" description="Major facilitator superfamily (MFS) profile" evidence="5">
    <location>
        <begin position="230"/>
        <end position="426"/>
    </location>
</feature>
<dbReference type="SUPFAM" id="SSF103473">
    <property type="entry name" value="MFS general substrate transporter"/>
    <property type="match status" value="1"/>
</dbReference>
<proteinExistence type="predicted"/>
<feature type="transmembrane region" description="Helical" evidence="4">
    <location>
        <begin position="175"/>
        <end position="192"/>
    </location>
</feature>
<dbReference type="InterPro" id="IPR036259">
    <property type="entry name" value="MFS_trans_sf"/>
</dbReference>
<accession>A0A5R9J663</accession>
<evidence type="ECO:0000313" key="7">
    <source>
        <dbReference type="Proteomes" id="UP000305654"/>
    </source>
</evidence>
<dbReference type="Proteomes" id="UP000305654">
    <property type="component" value="Unassembled WGS sequence"/>
</dbReference>
<feature type="transmembrane region" description="Helical" evidence="4">
    <location>
        <begin position="48"/>
        <end position="68"/>
    </location>
</feature>
<dbReference type="Pfam" id="PF07690">
    <property type="entry name" value="MFS_1"/>
    <property type="match status" value="1"/>
</dbReference>
<feature type="transmembrane region" description="Helical" evidence="4">
    <location>
        <begin position="107"/>
        <end position="129"/>
    </location>
</feature>
<feature type="transmembrane region" description="Helical" evidence="4">
    <location>
        <begin position="355"/>
        <end position="379"/>
    </location>
</feature>
<gene>
    <name evidence="6" type="ORF">FE263_06640</name>
</gene>
<keyword evidence="7" id="KW-1185">Reference proteome</keyword>
<dbReference type="GO" id="GO:0022857">
    <property type="term" value="F:transmembrane transporter activity"/>
    <property type="evidence" value="ECO:0007669"/>
    <property type="project" value="InterPro"/>
</dbReference>
<evidence type="ECO:0000256" key="1">
    <source>
        <dbReference type="ARBA" id="ARBA00022692"/>
    </source>
</evidence>
<keyword evidence="3 4" id="KW-0472">Membrane</keyword>
<evidence type="ECO:0000256" key="3">
    <source>
        <dbReference type="ARBA" id="ARBA00023136"/>
    </source>
</evidence>
<feature type="transmembrane region" description="Helical" evidence="4">
    <location>
        <begin position="150"/>
        <end position="169"/>
    </location>
</feature>
<dbReference type="RefSeq" id="WP_138325178.1">
    <property type="nucleotide sequence ID" value="NZ_VCDI01000002.1"/>
</dbReference>
<feature type="transmembrane region" description="Helical" evidence="4">
    <location>
        <begin position="75"/>
        <end position="95"/>
    </location>
</feature>
<dbReference type="PANTHER" id="PTHR23539:SF1">
    <property type="entry name" value="MAJOR FACILITATOR SUPERFAMILY (MFS) PROFILE DOMAIN-CONTAINING PROTEIN"/>
    <property type="match status" value="1"/>
</dbReference>
<feature type="transmembrane region" description="Helical" evidence="4">
    <location>
        <begin position="297"/>
        <end position="316"/>
    </location>
</feature>
<feature type="transmembrane region" description="Helical" evidence="4">
    <location>
        <begin position="16"/>
        <end position="36"/>
    </location>
</feature>
<name>A0A5R9J663_9PROT</name>
<dbReference type="PANTHER" id="PTHR23539">
    <property type="entry name" value="MFS TRANSPORTER"/>
    <property type="match status" value="1"/>
</dbReference>
<sequence length="426" mass="44571">MRLRSLRLSSQQGLDWLNFFVANLQTAFGPFIAVYLTSERWTQGEIGLALSAGTITAMVSQVPAGALVDALHNKHVAAASAIVTIIASCLLLVLFPQRLPVMGAEILHGFASCMLNPAIAAITLSLVAARMTQGGEPGELGRRLGRNASFGSIGNALAAGLMGGVGYAVSARATFFLGAALALPGLLALRAIERPKLRIPDAAAAADPDDAGTQVTASHSVLSLLRDRRLFAFAVCAALFHLSNAGMLPLAAGRVTREAPQQAELIIAACILLPQLVVAVLSPQVGRLAETLGRRPVMLVGFAALPIRGLLLATSSDPWLTVLFQMFDGVSGACFGVMLPLITADLTRGTGRFNLCMGFFGLAVGAGATFSTTLAGFAADRSPQLAFLILAAAGVACVLMVWLLFAETTPRDTVRRRMPSVRRARG</sequence>
<dbReference type="InterPro" id="IPR011701">
    <property type="entry name" value="MFS"/>
</dbReference>
<feature type="transmembrane region" description="Helical" evidence="4">
    <location>
        <begin position="385"/>
        <end position="406"/>
    </location>
</feature>
<evidence type="ECO:0000256" key="4">
    <source>
        <dbReference type="SAM" id="Phobius"/>
    </source>
</evidence>
<feature type="transmembrane region" description="Helical" evidence="4">
    <location>
        <begin position="322"/>
        <end position="343"/>
    </location>
</feature>
<dbReference type="OrthoDB" id="9812574at2"/>
<comment type="caution">
    <text evidence="6">The sequence shown here is derived from an EMBL/GenBank/DDBJ whole genome shotgun (WGS) entry which is preliminary data.</text>
</comment>
<evidence type="ECO:0000259" key="5">
    <source>
        <dbReference type="PROSITE" id="PS50850"/>
    </source>
</evidence>
<dbReference type="EMBL" id="VCDI01000002">
    <property type="protein sequence ID" value="TLU73105.1"/>
    <property type="molecule type" value="Genomic_DNA"/>
</dbReference>
<evidence type="ECO:0000256" key="2">
    <source>
        <dbReference type="ARBA" id="ARBA00022989"/>
    </source>
</evidence>
<evidence type="ECO:0000313" key="6">
    <source>
        <dbReference type="EMBL" id="TLU73105.1"/>
    </source>
</evidence>